<protein>
    <submittedName>
        <fullName evidence="1">Uncharacterized protein</fullName>
    </submittedName>
</protein>
<accession>A0A918MLC6</accession>
<evidence type="ECO:0000313" key="1">
    <source>
        <dbReference type="EMBL" id="GGW35534.1"/>
    </source>
</evidence>
<proteinExistence type="predicted"/>
<name>A0A918MLC6_9RHOB</name>
<comment type="caution">
    <text evidence="1">The sequence shown here is derived from an EMBL/GenBank/DDBJ whole genome shotgun (WGS) entry which is preliminary data.</text>
</comment>
<reference evidence="1" key="2">
    <citation type="submission" date="2020-09" db="EMBL/GenBank/DDBJ databases">
        <authorList>
            <person name="Sun Q."/>
            <person name="Kim S."/>
        </authorList>
    </citation>
    <scope>NUCLEOTIDE SEQUENCE</scope>
    <source>
        <strain evidence="1">KCTC 23714</strain>
    </source>
</reference>
<gene>
    <name evidence="1" type="ORF">GCM10011452_25120</name>
</gene>
<dbReference type="EMBL" id="BMYQ01000007">
    <property type="protein sequence ID" value="GGW35534.1"/>
    <property type="molecule type" value="Genomic_DNA"/>
</dbReference>
<organism evidence="1 2">
    <name type="scientific">Gemmobacter lanyuensis</name>
    <dbReference type="NCBI Taxonomy" id="1054497"/>
    <lineage>
        <taxon>Bacteria</taxon>
        <taxon>Pseudomonadati</taxon>
        <taxon>Pseudomonadota</taxon>
        <taxon>Alphaproteobacteria</taxon>
        <taxon>Rhodobacterales</taxon>
        <taxon>Paracoccaceae</taxon>
        <taxon>Gemmobacter</taxon>
    </lineage>
</organism>
<evidence type="ECO:0000313" key="2">
    <source>
        <dbReference type="Proteomes" id="UP000628984"/>
    </source>
</evidence>
<dbReference type="Proteomes" id="UP000628984">
    <property type="component" value="Unassembled WGS sequence"/>
</dbReference>
<reference evidence="1" key="1">
    <citation type="journal article" date="2014" name="Int. J. Syst. Evol. Microbiol.">
        <title>Complete genome sequence of Corynebacterium casei LMG S-19264T (=DSM 44701T), isolated from a smear-ripened cheese.</title>
        <authorList>
            <consortium name="US DOE Joint Genome Institute (JGI-PGF)"/>
            <person name="Walter F."/>
            <person name="Albersmeier A."/>
            <person name="Kalinowski J."/>
            <person name="Ruckert C."/>
        </authorList>
    </citation>
    <scope>NUCLEOTIDE SEQUENCE</scope>
    <source>
        <strain evidence="1">KCTC 23714</strain>
    </source>
</reference>
<keyword evidence="2" id="KW-1185">Reference proteome</keyword>
<sequence length="86" mass="9538">MIAAPSFTSTVARWMGFGRESDMDAGEGRTCAVTLIDRRTGDAHRINGKPLVLFTRRPQEAAAELLQGRDPQLWDIRITPLAGDRQ</sequence>
<dbReference type="AlphaFoldDB" id="A0A918MLC6"/>